<dbReference type="NCBIfam" id="TIGR03438">
    <property type="entry name" value="egtD_ergothio"/>
    <property type="match status" value="1"/>
</dbReference>
<dbReference type="Gene3D" id="3.40.50.150">
    <property type="entry name" value="Vaccinia Virus protein VP39"/>
    <property type="match status" value="1"/>
</dbReference>
<evidence type="ECO:0000313" key="4">
    <source>
        <dbReference type="EMBL" id="NEM97808.1"/>
    </source>
</evidence>
<dbReference type="RefSeq" id="WP_163914509.1">
    <property type="nucleotide sequence ID" value="NZ_JAAGWD010000003.1"/>
</dbReference>
<dbReference type="InterPro" id="IPR019257">
    <property type="entry name" value="MeTrfase_dom"/>
</dbReference>
<dbReference type="Proteomes" id="UP000474777">
    <property type="component" value="Unassembled WGS sequence"/>
</dbReference>
<proteinExistence type="predicted"/>
<dbReference type="PANTHER" id="PTHR43397:SF1">
    <property type="entry name" value="ERGOTHIONEINE BIOSYNTHESIS PROTEIN 1"/>
    <property type="match status" value="1"/>
</dbReference>
<name>A0A6B3LV46_9BACT</name>
<dbReference type="InterPro" id="IPR017804">
    <property type="entry name" value="MeTrfase_EgtD-like"/>
</dbReference>
<dbReference type="GO" id="GO:0032259">
    <property type="term" value="P:methylation"/>
    <property type="evidence" value="ECO:0007669"/>
    <property type="project" value="UniProtKB-KW"/>
</dbReference>
<evidence type="ECO:0000256" key="1">
    <source>
        <dbReference type="ARBA" id="ARBA00022603"/>
    </source>
</evidence>
<comment type="caution">
    <text evidence="4">The sequence shown here is derived from an EMBL/GenBank/DDBJ whole genome shotgun (WGS) entry which is preliminary data.</text>
</comment>
<organism evidence="4 5">
    <name type="scientific">Pontibacter burrus</name>
    <dbReference type="NCBI Taxonomy" id="2704466"/>
    <lineage>
        <taxon>Bacteria</taxon>
        <taxon>Pseudomonadati</taxon>
        <taxon>Bacteroidota</taxon>
        <taxon>Cytophagia</taxon>
        <taxon>Cytophagales</taxon>
        <taxon>Hymenobacteraceae</taxon>
        <taxon>Pontibacter</taxon>
    </lineage>
</organism>
<reference evidence="4 5" key="1">
    <citation type="submission" date="2020-02" db="EMBL/GenBank/DDBJ databases">
        <authorList>
            <person name="Kim M.K."/>
        </authorList>
    </citation>
    <scope>NUCLEOTIDE SEQUENCE [LARGE SCALE GENOMIC DNA]</scope>
    <source>
        <strain evidence="4 5">BT327</strain>
    </source>
</reference>
<dbReference type="AlphaFoldDB" id="A0A6B3LV46"/>
<dbReference type="Pfam" id="PF10017">
    <property type="entry name" value="Methyltransf_33"/>
    <property type="match status" value="1"/>
</dbReference>
<dbReference type="InterPro" id="IPR051128">
    <property type="entry name" value="EgtD_Methyltrsf_superfamily"/>
</dbReference>
<sequence length="334" mass="37200">MTIQNSATIRFTGLTQPGGNSGNQFLQDIIMGLSRSPKQLPSKYFYDAEGSHLFQQIMHLPEYYLTRCEHELLQTHQKAIVGQIAAEGPFQLIDLGAGDALKTKILLRQLAAQQVAVEYVPVDISGDALKELCTALQQEMPAMPVHAIAGDYFTALDWLNNYKPGRKVLLFLGSNIGNFAPDDQVSFLKKVRASMRPKDLLLMGTDLHKDPEIILKAYDDASGVTAAFNLNLLHRMNRELGADIQVGQFRHFALYNPQQGVMQSFLVSQVKQTITLKAASQAFTLQAWEAIHTENSCKFTLEQVQQLGATTGFKVDAVYQDKNNYFADILYAPN</sequence>
<dbReference type="GO" id="GO:0052706">
    <property type="term" value="F:L-histidine N(alpha)-methyltransferase activity"/>
    <property type="evidence" value="ECO:0007669"/>
    <property type="project" value="UniProtKB-EC"/>
</dbReference>
<keyword evidence="2 4" id="KW-0808">Transferase</keyword>
<accession>A0A6B3LV46</accession>
<dbReference type="EC" id="2.1.1.44" evidence="4"/>
<keyword evidence="5" id="KW-1185">Reference proteome</keyword>
<feature type="domain" description="Histidine-specific methyltransferase SAM-dependent" evidence="3">
    <location>
        <begin position="26"/>
        <end position="331"/>
    </location>
</feature>
<dbReference type="SUPFAM" id="SSF53335">
    <property type="entry name" value="S-adenosyl-L-methionine-dependent methyltransferases"/>
    <property type="match status" value="1"/>
</dbReference>
<gene>
    <name evidence="4" type="primary">egtD</name>
    <name evidence="4" type="ORF">GXP69_08890</name>
</gene>
<dbReference type="EMBL" id="JAAGWD010000003">
    <property type="protein sequence ID" value="NEM97808.1"/>
    <property type="molecule type" value="Genomic_DNA"/>
</dbReference>
<evidence type="ECO:0000313" key="5">
    <source>
        <dbReference type="Proteomes" id="UP000474777"/>
    </source>
</evidence>
<dbReference type="InterPro" id="IPR029063">
    <property type="entry name" value="SAM-dependent_MTases_sf"/>
</dbReference>
<dbReference type="InterPro" id="IPR035094">
    <property type="entry name" value="EgtD"/>
</dbReference>
<dbReference type="PIRSF" id="PIRSF018005">
    <property type="entry name" value="UCP018005"/>
    <property type="match status" value="1"/>
</dbReference>
<evidence type="ECO:0000259" key="3">
    <source>
        <dbReference type="Pfam" id="PF10017"/>
    </source>
</evidence>
<evidence type="ECO:0000256" key="2">
    <source>
        <dbReference type="ARBA" id="ARBA00022679"/>
    </source>
</evidence>
<keyword evidence="1 4" id="KW-0489">Methyltransferase</keyword>
<dbReference type="PANTHER" id="PTHR43397">
    <property type="entry name" value="ERGOTHIONEINE BIOSYNTHESIS PROTEIN 1"/>
    <property type="match status" value="1"/>
</dbReference>
<protein>
    <submittedName>
        <fullName evidence="4">L-histidine N(Alpha)-methyltransferase</fullName>
        <ecNumber evidence="4">2.1.1.44</ecNumber>
    </submittedName>
</protein>